<dbReference type="AlphaFoldDB" id="A0A8S1E712"/>
<keyword evidence="2" id="KW-1185">Reference proteome</keyword>
<dbReference type="EMBL" id="CADEPM010000001">
    <property type="protein sequence ID" value="CAB3396680.1"/>
    <property type="molecule type" value="Genomic_DNA"/>
</dbReference>
<comment type="caution">
    <text evidence="1">The sequence shown here is derived from an EMBL/GenBank/DDBJ whole genome shotgun (WGS) entry which is preliminary data.</text>
</comment>
<protein>
    <submittedName>
        <fullName evidence="1">Uncharacterized protein</fullName>
    </submittedName>
</protein>
<dbReference type="OrthoDB" id="5782731at2759"/>
<gene>
    <name evidence="1" type="ORF">CBOVIS_LOCUS199</name>
</gene>
<reference evidence="1 2" key="1">
    <citation type="submission" date="2020-04" db="EMBL/GenBank/DDBJ databases">
        <authorList>
            <person name="Laetsch R D."/>
            <person name="Stevens L."/>
            <person name="Kumar S."/>
            <person name="Blaxter L. M."/>
        </authorList>
    </citation>
    <scope>NUCLEOTIDE SEQUENCE [LARGE SCALE GENOMIC DNA]</scope>
</reference>
<organism evidence="1 2">
    <name type="scientific">Caenorhabditis bovis</name>
    <dbReference type="NCBI Taxonomy" id="2654633"/>
    <lineage>
        <taxon>Eukaryota</taxon>
        <taxon>Metazoa</taxon>
        <taxon>Ecdysozoa</taxon>
        <taxon>Nematoda</taxon>
        <taxon>Chromadorea</taxon>
        <taxon>Rhabditida</taxon>
        <taxon>Rhabditina</taxon>
        <taxon>Rhabditomorpha</taxon>
        <taxon>Rhabditoidea</taxon>
        <taxon>Rhabditidae</taxon>
        <taxon>Peloderinae</taxon>
        <taxon>Caenorhabditis</taxon>
    </lineage>
</organism>
<accession>A0A8S1E712</accession>
<name>A0A8S1E712_9PELO</name>
<dbReference type="Proteomes" id="UP000494206">
    <property type="component" value="Unassembled WGS sequence"/>
</dbReference>
<evidence type="ECO:0000313" key="1">
    <source>
        <dbReference type="EMBL" id="CAB3396680.1"/>
    </source>
</evidence>
<sequence length="134" mass="15227">MPCPLEDLSIAASRLRLSDAEAAIARDLCKTQRNADRPPPQDPNKYKRLSIVVLRFIARCSTVFKLLGLQATMFERVLSVFIFVLYLFDTVFAPSESHNKGKGETLQIDCLMNKKKIQEIKDRGVRIERFAVPS</sequence>
<proteinExistence type="predicted"/>
<evidence type="ECO:0000313" key="2">
    <source>
        <dbReference type="Proteomes" id="UP000494206"/>
    </source>
</evidence>